<organism evidence="3 4">
    <name type="scientific">Lachancea meyersii CBS 8951</name>
    <dbReference type="NCBI Taxonomy" id="1266667"/>
    <lineage>
        <taxon>Eukaryota</taxon>
        <taxon>Fungi</taxon>
        <taxon>Dikarya</taxon>
        <taxon>Ascomycota</taxon>
        <taxon>Saccharomycotina</taxon>
        <taxon>Saccharomycetes</taxon>
        <taxon>Saccharomycetales</taxon>
        <taxon>Saccharomycetaceae</taxon>
        <taxon>Lachancea</taxon>
    </lineage>
</organism>
<sequence>MGEHQLSYEELVDCIVHDKQVPNILHVPNVTLDPSLSKDSSMRPRLKPWETTATNPVPSVNVPKEASPAILSSKEEFPRSQSSKSLSKYYSIETEFEQQLQNFLGGGDEQISTSESQ</sequence>
<feature type="region of interest" description="Disordered" evidence="1">
    <location>
        <begin position="34"/>
        <end position="84"/>
    </location>
</feature>
<reference evidence="4" key="1">
    <citation type="submission" date="2016-03" db="EMBL/GenBank/DDBJ databases">
        <authorList>
            <person name="Devillers Hugo."/>
        </authorList>
    </citation>
    <scope>NUCLEOTIDE SEQUENCE [LARGE SCALE GENOMIC DNA]</scope>
</reference>
<dbReference type="AlphaFoldDB" id="A0A1G4IYV5"/>
<dbReference type="Proteomes" id="UP000191144">
    <property type="component" value="Chromosome C"/>
</dbReference>
<keyword evidence="4" id="KW-1185">Reference proteome</keyword>
<evidence type="ECO:0000313" key="4">
    <source>
        <dbReference type="Proteomes" id="UP000191144"/>
    </source>
</evidence>
<evidence type="ECO:0000259" key="2">
    <source>
        <dbReference type="Pfam" id="PF17733"/>
    </source>
</evidence>
<dbReference type="InterPro" id="IPR040554">
    <property type="entry name" value="KPWE_PEX14_dom"/>
</dbReference>
<name>A0A1G4IYV5_9SACH</name>
<dbReference type="Pfam" id="PF17733">
    <property type="entry name" value="KPWE_dom"/>
    <property type="match status" value="1"/>
</dbReference>
<dbReference type="EMBL" id="LT598479">
    <property type="protein sequence ID" value="SCU82436.1"/>
    <property type="molecule type" value="Genomic_DNA"/>
</dbReference>
<proteinExistence type="predicted"/>
<feature type="domain" description="Peroxisomal membrane protein PEX14-like KPWE" evidence="2">
    <location>
        <begin position="4"/>
        <end position="51"/>
    </location>
</feature>
<protein>
    <submittedName>
        <fullName evidence="3">LAME_0C01112g1_1</fullName>
    </submittedName>
</protein>
<evidence type="ECO:0000313" key="3">
    <source>
        <dbReference type="EMBL" id="SCU82436.1"/>
    </source>
</evidence>
<dbReference type="OrthoDB" id="9936937at2759"/>
<gene>
    <name evidence="3" type="ORF">LAME_0C01112G</name>
</gene>
<evidence type="ECO:0000256" key="1">
    <source>
        <dbReference type="SAM" id="MobiDB-lite"/>
    </source>
</evidence>
<accession>A0A1G4IYV5</accession>